<dbReference type="Proteomes" id="UP000008021">
    <property type="component" value="Chromosome 11"/>
</dbReference>
<organism evidence="1">
    <name type="scientific">Oryza meridionalis</name>
    <dbReference type="NCBI Taxonomy" id="40149"/>
    <lineage>
        <taxon>Eukaryota</taxon>
        <taxon>Viridiplantae</taxon>
        <taxon>Streptophyta</taxon>
        <taxon>Embryophyta</taxon>
        <taxon>Tracheophyta</taxon>
        <taxon>Spermatophyta</taxon>
        <taxon>Magnoliopsida</taxon>
        <taxon>Liliopsida</taxon>
        <taxon>Poales</taxon>
        <taxon>Poaceae</taxon>
        <taxon>BOP clade</taxon>
        <taxon>Oryzoideae</taxon>
        <taxon>Oryzeae</taxon>
        <taxon>Oryzinae</taxon>
        <taxon>Oryza</taxon>
    </lineage>
</organism>
<sequence>MSSASRATQRQDEGVALALPSPPWRLVRCFPFLSHRQESSPEKQTSYQCQCSFLESISNNLLIPLSNAGQPAEAATVPVEAIAVDLRSVTLRAGRRPARRRPTNRPPTFTASPAVLAADLCAVARRRHPPPR</sequence>
<evidence type="ECO:0000313" key="2">
    <source>
        <dbReference type="Proteomes" id="UP000008021"/>
    </source>
</evidence>
<accession>A0A0E0F700</accession>
<evidence type="ECO:0000313" key="1">
    <source>
        <dbReference type="EnsemblPlants" id="OMERI11G14550.1"/>
    </source>
</evidence>
<keyword evidence="2" id="KW-1185">Reference proteome</keyword>
<name>A0A0E0F700_9ORYZ</name>
<dbReference type="EnsemblPlants" id="OMERI11G14550.1">
    <property type="protein sequence ID" value="OMERI11G14550.1"/>
    <property type="gene ID" value="OMERI11G14550"/>
</dbReference>
<dbReference type="HOGENOM" id="CLU_1920443_0_0_1"/>
<reference evidence="1" key="1">
    <citation type="submission" date="2015-04" db="UniProtKB">
        <authorList>
            <consortium name="EnsemblPlants"/>
        </authorList>
    </citation>
    <scope>IDENTIFICATION</scope>
</reference>
<dbReference type="Gramene" id="OMERI11G14550.1">
    <property type="protein sequence ID" value="OMERI11G14550.1"/>
    <property type="gene ID" value="OMERI11G14550"/>
</dbReference>
<protein>
    <submittedName>
        <fullName evidence="1">Uncharacterized protein</fullName>
    </submittedName>
</protein>
<reference evidence="1" key="2">
    <citation type="submission" date="2018-05" db="EMBL/GenBank/DDBJ databases">
        <title>OmerRS3 (Oryza meridionalis Reference Sequence Version 3).</title>
        <authorList>
            <person name="Zhang J."/>
            <person name="Kudrna D."/>
            <person name="Lee S."/>
            <person name="Talag J."/>
            <person name="Welchert J."/>
            <person name="Wing R.A."/>
        </authorList>
    </citation>
    <scope>NUCLEOTIDE SEQUENCE [LARGE SCALE GENOMIC DNA]</scope>
    <source>
        <strain evidence="1">cv. OR44</strain>
    </source>
</reference>
<dbReference type="AlphaFoldDB" id="A0A0E0F700"/>
<proteinExistence type="predicted"/>